<feature type="transmembrane region" description="Helical" evidence="7">
    <location>
        <begin position="171"/>
        <end position="194"/>
    </location>
</feature>
<dbReference type="InterPro" id="IPR051393">
    <property type="entry name" value="ABC_transporter_permease"/>
</dbReference>
<dbReference type="SUPFAM" id="SSF161098">
    <property type="entry name" value="MetI-like"/>
    <property type="match status" value="1"/>
</dbReference>
<reference key="1">
    <citation type="submission" date="2017-08" db="EMBL/GenBank/DDBJ databases">
        <title>A dynamic microbial community with high functional redundancy inhabits the cold, oxic subseafloor aquifer.</title>
        <authorList>
            <person name="Tully B.J."/>
            <person name="Wheat C.G."/>
            <person name="Glazer B.T."/>
            <person name="Huber J.A."/>
        </authorList>
    </citation>
    <scope>NUCLEOTIDE SEQUENCE [LARGE SCALE GENOMIC DNA]</scope>
</reference>
<dbReference type="AlphaFoldDB" id="A0A2A4YU68"/>
<proteinExistence type="predicted"/>
<keyword evidence="4 7" id="KW-0812">Transmembrane</keyword>
<evidence type="ECO:0000256" key="4">
    <source>
        <dbReference type="ARBA" id="ARBA00022692"/>
    </source>
</evidence>
<evidence type="ECO:0000259" key="8">
    <source>
        <dbReference type="PROSITE" id="PS50928"/>
    </source>
</evidence>
<name>A0A2A4YU68_9PROT</name>
<protein>
    <recommendedName>
        <fullName evidence="8">ABC transmembrane type-1 domain-containing protein</fullName>
    </recommendedName>
</protein>
<keyword evidence="5 7" id="KW-1133">Transmembrane helix</keyword>
<dbReference type="GO" id="GO:0005886">
    <property type="term" value="C:plasma membrane"/>
    <property type="evidence" value="ECO:0007669"/>
    <property type="project" value="UniProtKB-SubCell"/>
</dbReference>
<sequence length="312" mass="34683">MKAVTNHEAAKATKTSLNSLLHRHLPWVLLSPILLHLLIFRYIPTLYAFFYSFTDWDGIRIRRFLGLRNFTDLFSDYVFLEGLKNMAIYTSIRVILILSFAFIAAEMVISFKNANIRTFWKIVFVIPMIVPLAVNYLLWGFILSPQGGMLNSLLEVIGLAEMARPWLGTSATALLSITFIQFPFVSGLAFLVFVSALEGIPADVIDACKVEGCGRLRRIIAVDFPMLRGSMIFVGVLVTLQGIQTVEPQLILTKGGPGIATESPGWFVYRAAFQYGEFGLAAAAGVVMVLVGLVFSFYVVRARYKGAYDVGQ</sequence>
<feature type="transmembrane region" description="Helical" evidence="7">
    <location>
        <begin position="122"/>
        <end position="142"/>
    </location>
</feature>
<evidence type="ECO:0000256" key="6">
    <source>
        <dbReference type="ARBA" id="ARBA00023136"/>
    </source>
</evidence>
<dbReference type="GO" id="GO:0055085">
    <property type="term" value="P:transmembrane transport"/>
    <property type="evidence" value="ECO:0007669"/>
    <property type="project" value="InterPro"/>
</dbReference>
<evidence type="ECO:0000256" key="7">
    <source>
        <dbReference type="SAM" id="Phobius"/>
    </source>
</evidence>
<feature type="transmembrane region" description="Helical" evidence="7">
    <location>
        <begin position="86"/>
        <end position="110"/>
    </location>
</feature>
<organism evidence="9">
    <name type="scientific">OCS116 cluster bacterium</name>
    <dbReference type="NCBI Taxonomy" id="2030921"/>
    <lineage>
        <taxon>Bacteria</taxon>
        <taxon>Pseudomonadati</taxon>
        <taxon>Pseudomonadota</taxon>
        <taxon>Alphaproteobacteria</taxon>
        <taxon>OCS116 cluster</taxon>
    </lineage>
</organism>
<reference evidence="9" key="2">
    <citation type="journal article" date="2018" name="ISME J.">
        <title>A dynamic microbial community with high functional redundancy inhabits the cold, oxic subseafloor aquifer.</title>
        <authorList>
            <person name="Tully B.J."/>
            <person name="Wheat C.G."/>
            <person name="Glazer B.T."/>
            <person name="Huber J.A."/>
        </authorList>
    </citation>
    <scope>NUCLEOTIDE SEQUENCE</scope>
    <source>
        <strain evidence="9">NORP83</strain>
    </source>
</reference>
<accession>A0A2A4YU68</accession>
<dbReference type="EMBL" id="NVUS01000022">
    <property type="protein sequence ID" value="PCI98304.1"/>
    <property type="molecule type" value="Genomic_DNA"/>
</dbReference>
<keyword evidence="6 7" id="KW-0472">Membrane</keyword>
<gene>
    <name evidence="9" type="ORF">COB13_13820</name>
</gene>
<evidence type="ECO:0000256" key="3">
    <source>
        <dbReference type="ARBA" id="ARBA00022475"/>
    </source>
</evidence>
<dbReference type="InterPro" id="IPR035906">
    <property type="entry name" value="MetI-like_sf"/>
</dbReference>
<dbReference type="PROSITE" id="PS50928">
    <property type="entry name" value="ABC_TM1"/>
    <property type="match status" value="1"/>
</dbReference>
<dbReference type="InterPro" id="IPR000515">
    <property type="entry name" value="MetI-like"/>
</dbReference>
<feature type="transmembrane region" description="Helical" evidence="7">
    <location>
        <begin position="225"/>
        <end position="243"/>
    </location>
</feature>
<dbReference type="PANTHER" id="PTHR30193">
    <property type="entry name" value="ABC TRANSPORTER PERMEASE PROTEIN"/>
    <property type="match status" value="1"/>
</dbReference>
<evidence type="ECO:0000256" key="1">
    <source>
        <dbReference type="ARBA" id="ARBA00004651"/>
    </source>
</evidence>
<evidence type="ECO:0000256" key="2">
    <source>
        <dbReference type="ARBA" id="ARBA00022448"/>
    </source>
</evidence>
<evidence type="ECO:0000313" key="9">
    <source>
        <dbReference type="EMBL" id="PCI98304.1"/>
    </source>
</evidence>
<comment type="caution">
    <text evidence="9">The sequence shown here is derived from an EMBL/GenBank/DDBJ whole genome shotgun (WGS) entry which is preliminary data.</text>
</comment>
<keyword evidence="3" id="KW-1003">Cell membrane</keyword>
<comment type="subcellular location">
    <subcellularLocation>
        <location evidence="1">Cell membrane</location>
        <topology evidence="1">Multi-pass membrane protein</topology>
    </subcellularLocation>
</comment>
<dbReference type="PANTHER" id="PTHR30193:SF41">
    <property type="entry name" value="DIACETYLCHITOBIOSE UPTAKE SYSTEM PERMEASE PROTEIN NGCF"/>
    <property type="match status" value="1"/>
</dbReference>
<dbReference type="Gene3D" id="1.10.3720.10">
    <property type="entry name" value="MetI-like"/>
    <property type="match status" value="1"/>
</dbReference>
<keyword evidence="2" id="KW-0813">Transport</keyword>
<feature type="transmembrane region" description="Helical" evidence="7">
    <location>
        <begin position="24"/>
        <end position="43"/>
    </location>
</feature>
<evidence type="ECO:0000256" key="5">
    <source>
        <dbReference type="ARBA" id="ARBA00022989"/>
    </source>
</evidence>
<dbReference type="CDD" id="cd06261">
    <property type="entry name" value="TM_PBP2"/>
    <property type="match status" value="1"/>
</dbReference>
<feature type="transmembrane region" description="Helical" evidence="7">
    <location>
        <begin position="278"/>
        <end position="300"/>
    </location>
</feature>
<feature type="domain" description="ABC transmembrane type-1" evidence="8">
    <location>
        <begin position="83"/>
        <end position="299"/>
    </location>
</feature>